<dbReference type="SUPFAM" id="SSF53927">
    <property type="entry name" value="Cytidine deaminase-like"/>
    <property type="match status" value="1"/>
</dbReference>
<dbReference type="PIRSF" id="PIRSF000414">
    <property type="entry name" value="AICARFT_IMPCHas"/>
    <property type="match status" value="1"/>
</dbReference>
<organism evidence="10 11">
    <name type="scientific">Chloracidobacterium sp. N</name>
    <dbReference type="NCBI Taxonomy" id="2821540"/>
    <lineage>
        <taxon>Bacteria</taxon>
        <taxon>Pseudomonadati</taxon>
        <taxon>Acidobacteriota</taxon>
        <taxon>Terriglobia</taxon>
        <taxon>Terriglobales</taxon>
        <taxon>Acidobacteriaceae</taxon>
        <taxon>Chloracidobacterium</taxon>
        <taxon>Chloracidobacterium aggregatum</taxon>
    </lineage>
</organism>
<dbReference type="PROSITE" id="PS51855">
    <property type="entry name" value="MGS"/>
    <property type="match status" value="1"/>
</dbReference>
<feature type="domain" description="MGS-like" evidence="9">
    <location>
        <begin position="1"/>
        <end position="149"/>
    </location>
</feature>
<dbReference type="Pfam" id="PF01808">
    <property type="entry name" value="AICARFT_IMPCHas"/>
    <property type="match status" value="1"/>
</dbReference>
<dbReference type="InterPro" id="IPR002695">
    <property type="entry name" value="PurH-like"/>
</dbReference>
<dbReference type="InterPro" id="IPR024051">
    <property type="entry name" value="AICAR_Tfase_dup_dom_sf"/>
</dbReference>
<dbReference type="CDD" id="cd01421">
    <property type="entry name" value="IMPCH"/>
    <property type="match status" value="1"/>
</dbReference>
<dbReference type="InterPro" id="IPR036914">
    <property type="entry name" value="MGS-like_dom_sf"/>
</dbReference>
<dbReference type="SUPFAM" id="SSF52335">
    <property type="entry name" value="Methylglyoxal synthase-like"/>
    <property type="match status" value="1"/>
</dbReference>
<dbReference type="SMART" id="SM00851">
    <property type="entry name" value="MGS"/>
    <property type="match status" value="1"/>
</dbReference>
<comment type="pathway">
    <text evidence="1 8">Purine metabolism; IMP biosynthesis via de novo pathway; IMP from 5-formamido-1-(5-phospho-D-ribosyl)imidazole-4-carboxamide: step 1/1.</text>
</comment>
<dbReference type="GO" id="GO:0004643">
    <property type="term" value="F:phosphoribosylaminoimidazolecarboxamide formyltransferase activity"/>
    <property type="evidence" value="ECO:0007669"/>
    <property type="project" value="UniProtKB-EC"/>
</dbReference>
<dbReference type="Gene3D" id="3.40.50.1380">
    <property type="entry name" value="Methylglyoxal synthase-like domain"/>
    <property type="match status" value="1"/>
</dbReference>
<evidence type="ECO:0000256" key="3">
    <source>
        <dbReference type="ARBA" id="ARBA00007667"/>
    </source>
</evidence>
<dbReference type="InterPro" id="IPR016193">
    <property type="entry name" value="Cytidine_deaminase-like"/>
</dbReference>
<keyword evidence="4 8" id="KW-0808">Transferase</keyword>
<evidence type="ECO:0000313" key="10">
    <source>
        <dbReference type="EMBL" id="QUV94329.1"/>
    </source>
</evidence>
<dbReference type="EC" id="3.5.4.10" evidence="8"/>
<dbReference type="Pfam" id="PF02142">
    <property type="entry name" value="MGS"/>
    <property type="match status" value="1"/>
</dbReference>
<dbReference type="PANTHER" id="PTHR11692">
    <property type="entry name" value="BIFUNCTIONAL PURINE BIOSYNTHESIS PROTEIN PURH"/>
    <property type="match status" value="1"/>
</dbReference>
<dbReference type="NCBIfam" id="TIGR00355">
    <property type="entry name" value="purH"/>
    <property type="match status" value="1"/>
</dbReference>
<gene>
    <name evidence="8 10" type="primary">purH</name>
    <name evidence="10" type="ORF">J8C05_02460</name>
</gene>
<protein>
    <recommendedName>
        <fullName evidence="8">Bifunctional purine biosynthesis protein PurH</fullName>
    </recommendedName>
    <domain>
        <recommendedName>
            <fullName evidence="8">Phosphoribosylaminoimidazolecarboxamide formyltransferase</fullName>
            <ecNumber evidence="8">2.1.2.3</ecNumber>
        </recommendedName>
        <alternativeName>
            <fullName evidence="8">AICAR transformylase</fullName>
        </alternativeName>
    </domain>
    <domain>
        <recommendedName>
            <fullName evidence="8">IMP cyclohydrolase</fullName>
            <ecNumber evidence="8">3.5.4.10</ecNumber>
        </recommendedName>
        <alternativeName>
            <fullName evidence="8">ATIC</fullName>
        </alternativeName>
        <alternativeName>
            <fullName evidence="8">IMP synthase</fullName>
        </alternativeName>
        <alternativeName>
            <fullName evidence="8">Inosinicase</fullName>
        </alternativeName>
    </domain>
</protein>
<dbReference type="NCBIfam" id="NF002049">
    <property type="entry name" value="PRK00881.1"/>
    <property type="match status" value="1"/>
</dbReference>
<sequence>MTLPLPPRALLSVSDKQGLVDFARTLHAHGLELVSTGGTAQTLLDAGISVLDVASVTGFPEMLDGRVKTLHPRIHAGILARRDLPEHLEQLALHDINRFDFVVVNLYPFADTIARPEVTLAEALENIDIGGPTLIRAAAKNFQHVVVVTDPADYDALAAELTHTGSISAATRYRLACKAFAHTARYDRMIADFLANRTQFEEATGQVQVQPSDAFPPRLSLVLHRQQALRYGENPHQSAALYVTAEHPAGGLAAARQLQGKELSFNNLLDADAAWGLVSEFRDAAACVIVKHTNPCGVGLGAVPLEAFRLARETDPVAAFGGIVAFNRTVDAGTATELSEIFLEVIIAPGFDDAAQKVLAARKNLRLLVVADEARPAAAFRTISGGLLLQSPDDRLATPDEMRVVTRRSPSEDEWRDLLFAWTVCKHVKSNAIVYARQGQLLGVGAGQMSRIDAVRLGAMKARLPLSGAVVASDAFFPFRDGLDEAARHGTRAVIQPGGSIRDEEVIAAADEHGLAMVFTGMRHFRH</sequence>
<name>A0ABX8B034_9BACT</name>
<keyword evidence="6 8" id="KW-0378">Hydrolase</keyword>
<dbReference type="PANTHER" id="PTHR11692:SF0">
    <property type="entry name" value="BIFUNCTIONAL PURINE BIOSYNTHESIS PROTEIN ATIC"/>
    <property type="match status" value="1"/>
</dbReference>
<keyword evidence="7 8" id="KW-0511">Multifunctional enzyme</keyword>
<proteinExistence type="inferred from homology"/>
<comment type="pathway">
    <text evidence="2 8">Purine metabolism; IMP biosynthesis via de novo pathway; 5-formamido-1-(5-phospho-D-ribosyl)imidazole-4-carboxamide from 5-amino-1-(5-phospho-D-ribosyl)imidazole-4-carboxamide (10-formyl THF route): step 1/1.</text>
</comment>
<evidence type="ECO:0000259" key="9">
    <source>
        <dbReference type="PROSITE" id="PS51855"/>
    </source>
</evidence>
<evidence type="ECO:0000256" key="2">
    <source>
        <dbReference type="ARBA" id="ARBA00004954"/>
    </source>
</evidence>
<dbReference type="HAMAP" id="MF_00139">
    <property type="entry name" value="PurH"/>
    <property type="match status" value="1"/>
</dbReference>
<evidence type="ECO:0000256" key="7">
    <source>
        <dbReference type="ARBA" id="ARBA00023268"/>
    </source>
</evidence>
<dbReference type="EMBL" id="CP072642">
    <property type="protein sequence ID" value="QUV94329.1"/>
    <property type="molecule type" value="Genomic_DNA"/>
</dbReference>
<comment type="catalytic activity">
    <reaction evidence="8">
        <text>IMP + H2O = 5-formamido-1-(5-phospho-D-ribosyl)imidazole-4-carboxamide</text>
        <dbReference type="Rhea" id="RHEA:18445"/>
        <dbReference type="ChEBI" id="CHEBI:15377"/>
        <dbReference type="ChEBI" id="CHEBI:58053"/>
        <dbReference type="ChEBI" id="CHEBI:58467"/>
        <dbReference type="EC" id="3.5.4.10"/>
    </reaction>
</comment>
<evidence type="ECO:0000256" key="1">
    <source>
        <dbReference type="ARBA" id="ARBA00004844"/>
    </source>
</evidence>
<dbReference type="GO" id="GO:0003937">
    <property type="term" value="F:IMP cyclohydrolase activity"/>
    <property type="evidence" value="ECO:0007669"/>
    <property type="project" value="UniProtKB-EC"/>
</dbReference>
<keyword evidence="11" id="KW-1185">Reference proteome</keyword>
<evidence type="ECO:0000313" key="11">
    <source>
        <dbReference type="Proteomes" id="UP000677668"/>
    </source>
</evidence>
<dbReference type="Proteomes" id="UP000677668">
    <property type="component" value="Chromosome 1"/>
</dbReference>
<reference evidence="10 11" key="1">
    <citation type="submission" date="2021-03" db="EMBL/GenBank/DDBJ databases">
        <title>Genomic and phenotypic characterization of Chloracidobacterium isolates provides evidence for multiple species.</title>
        <authorList>
            <person name="Saini M.K."/>
            <person name="Costas A.M.G."/>
            <person name="Tank M."/>
            <person name="Bryant D.A."/>
        </authorList>
    </citation>
    <scope>NUCLEOTIDE SEQUENCE [LARGE SCALE GENOMIC DNA]</scope>
    <source>
        <strain evidence="10 11">N</strain>
    </source>
</reference>
<dbReference type="InterPro" id="IPR011607">
    <property type="entry name" value="MGS-like_dom"/>
</dbReference>
<evidence type="ECO:0000256" key="8">
    <source>
        <dbReference type="HAMAP-Rule" id="MF_00139"/>
    </source>
</evidence>
<evidence type="ECO:0000256" key="6">
    <source>
        <dbReference type="ARBA" id="ARBA00022801"/>
    </source>
</evidence>
<dbReference type="Gene3D" id="3.40.140.20">
    <property type="match status" value="2"/>
</dbReference>
<dbReference type="EC" id="2.1.2.3" evidence="8"/>
<keyword evidence="5 8" id="KW-0658">Purine biosynthesis</keyword>
<dbReference type="RefSeq" id="WP_211422630.1">
    <property type="nucleotide sequence ID" value="NZ_CP072642.1"/>
</dbReference>
<comment type="domain">
    <text evidence="8">The IMP cyclohydrolase activity resides in the N-terminal region.</text>
</comment>
<accession>A0ABX8B034</accession>
<evidence type="ECO:0000256" key="4">
    <source>
        <dbReference type="ARBA" id="ARBA00022679"/>
    </source>
</evidence>
<evidence type="ECO:0000256" key="5">
    <source>
        <dbReference type="ARBA" id="ARBA00022755"/>
    </source>
</evidence>
<comment type="similarity">
    <text evidence="3 8">Belongs to the PurH family.</text>
</comment>
<dbReference type="SMART" id="SM00798">
    <property type="entry name" value="AICARFT_IMPCHas"/>
    <property type="match status" value="1"/>
</dbReference>
<comment type="catalytic activity">
    <reaction evidence="8">
        <text>(6R)-10-formyltetrahydrofolate + 5-amino-1-(5-phospho-beta-D-ribosyl)imidazole-4-carboxamide = 5-formamido-1-(5-phospho-D-ribosyl)imidazole-4-carboxamide + (6S)-5,6,7,8-tetrahydrofolate</text>
        <dbReference type="Rhea" id="RHEA:22192"/>
        <dbReference type="ChEBI" id="CHEBI:57453"/>
        <dbReference type="ChEBI" id="CHEBI:58467"/>
        <dbReference type="ChEBI" id="CHEBI:58475"/>
        <dbReference type="ChEBI" id="CHEBI:195366"/>
        <dbReference type="EC" id="2.1.2.3"/>
    </reaction>
</comment>